<dbReference type="InterPro" id="IPR036928">
    <property type="entry name" value="AS_sf"/>
</dbReference>
<dbReference type="RefSeq" id="XP_014673579.1">
    <property type="nucleotide sequence ID" value="XM_014818093.1"/>
</dbReference>
<protein>
    <submittedName>
        <fullName evidence="5">Amidase-like isoform X1</fullName>
    </submittedName>
</protein>
<feature type="domain" description="Amidase" evidence="3">
    <location>
        <begin position="113"/>
        <end position="521"/>
    </location>
</feature>
<evidence type="ECO:0000313" key="5">
    <source>
        <dbReference type="RefSeq" id="XP_014673579.1"/>
    </source>
</evidence>
<gene>
    <name evidence="5" type="primary">LOC106813856</name>
</gene>
<name>A0ABM1EN08_PRICU</name>
<reference evidence="5" key="1">
    <citation type="submission" date="2025-08" db="UniProtKB">
        <authorList>
            <consortium name="RefSeq"/>
        </authorList>
    </citation>
    <scope>IDENTIFICATION</scope>
</reference>
<accession>A0ABM1EN08</accession>
<dbReference type="InterPro" id="IPR020556">
    <property type="entry name" value="Amidase_CS"/>
</dbReference>
<dbReference type="Pfam" id="PF01425">
    <property type="entry name" value="Amidase"/>
    <property type="match status" value="1"/>
</dbReference>
<sequence>MANAQDKQVEDSMAMGTATRPESKAMPVGVRGVNAPSMSRLQHISLQYGLDCNDEELEVYKEKMIEVLRAFKSLAAMTEPIPEVKYPRTPGYRPKPQDNPYNAWYWRCDIRGACTGLLAGRTVAIKDSIQVAGVPMMNGSRVLEGFMPPIDATVVTRVLDAGGHITGKAACEDMCLSGSGSMCGTGPVRNPHKEGHVTGGSSSGCAALVAAREVDMAIGGDQGGSVRFPACWSGIVGLKPTYGLVPYTGACSMERSLDHLGPMAATVRDCALLLQTIAGYDDGNDTRQPRDLRVPNYTEQLKGDPKQLKIGVVKEGFANCHDPVNGIVRGALDKLRAAGATVEDVSIPAHIEASGVFTTITAHGIGESMLKAEGVQIGDRGMQSTALADAQRRGFRAHSQYLSYVTKLFLLTSEYVREEYGFHFYSKARNISHEITASFNAALEKYDVLAMPTIVYPAPEIPTTTTPIGEMIDHSSGMLQNTAVFNVTGHPAISINAGFTADGLPVGLMLVGKLWDDVTVLDAAYAWERLRGADDTPRV</sequence>
<evidence type="ECO:0000313" key="4">
    <source>
        <dbReference type="Proteomes" id="UP000695022"/>
    </source>
</evidence>
<evidence type="ECO:0000256" key="2">
    <source>
        <dbReference type="SAM" id="MobiDB-lite"/>
    </source>
</evidence>
<keyword evidence="4" id="KW-1185">Reference proteome</keyword>
<dbReference type="InterPro" id="IPR023631">
    <property type="entry name" value="Amidase_dom"/>
</dbReference>
<dbReference type="SUPFAM" id="SSF75304">
    <property type="entry name" value="Amidase signature (AS) enzymes"/>
    <property type="match status" value="1"/>
</dbReference>
<proteinExistence type="inferred from homology"/>
<dbReference type="PROSITE" id="PS00571">
    <property type="entry name" value="AMIDASES"/>
    <property type="match status" value="1"/>
</dbReference>
<dbReference type="Gene3D" id="3.90.1300.10">
    <property type="entry name" value="Amidase signature (AS) domain"/>
    <property type="match status" value="1"/>
</dbReference>
<dbReference type="Proteomes" id="UP000695022">
    <property type="component" value="Unplaced"/>
</dbReference>
<evidence type="ECO:0000259" key="3">
    <source>
        <dbReference type="Pfam" id="PF01425"/>
    </source>
</evidence>
<dbReference type="NCBIfam" id="NF005565">
    <property type="entry name" value="PRK07235.1"/>
    <property type="match status" value="1"/>
</dbReference>
<dbReference type="GeneID" id="106813856"/>
<dbReference type="InterPro" id="IPR000120">
    <property type="entry name" value="Amidase"/>
</dbReference>
<feature type="region of interest" description="Disordered" evidence="2">
    <location>
        <begin position="1"/>
        <end position="29"/>
    </location>
</feature>
<dbReference type="PANTHER" id="PTHR11895">
    <property type="entry name" value="TRANSAMIDASE"/>
    <property type="match status" value="1"/>
</dbReference>
<comment type="similarity">
    <text evidence="1">Belongs to the amidase family.</text>
</comment>
<organism evidence="4 5">
    <name type="scientific">Priapulus caudatus</name>
    <name type="common">Priapulid worm</name>
    <dbReference type="NCBI Taxonomy" id="37621"/>
    <lineage>
        <taxon>Eukaryota</taxon>
        <taxon>Metazoa</taxon>
        <taxon>Ecdysozoa</taxon>
        <taxon>Scalidophora</taxon>
        <taxon>Priapulida</taxon>
        <taxon>Priapulimorpha</taxon>
        <taxon>Priapulimorphida</taxon>
        <taxon>Priapulidae</taxon>
        <taxon>Priapulus</taxon>
    </lineage>
</organism>
<dbReference type="PANTHER" id="PTHR11895:SF170">
    <property type="entry name" value="AMIDASE"/>
    <property type="match status" value="1"/>
</dbReference>
<evidence type="ECO:0000256" key="1">
    <source>
        <dbReference type="ARBA" id="ARBA00009199"/>
    </source>
</evidence>